<dbReference type="PROSITE" id="PS51257">
    <property type="entry name" value="PROKAR_LIPOPROTEIN"/>
    <property type="match status" value="1"/>
</dbReference>
<evidence type="ECO:0000259" key="7">
    <source>
        <dbReference type="Pfam" id="PF02608"/>
    </source>
</evidence>
<dbReference type="SUPFAM" id="SSF53822">
    <property type="entry name" value="Periplasmic binding protein-like I"/>
    <property type="match status" value="1"/>
</dbReference>
<dbReference type="PANTHER" id="PTHR34296:SF2">
    <property type="entry name" value="ABC TRANSPORTER GUANOSINE-BINDING PROTEIN NUPN"/>
    <property type="match status" value="1"/>
</dbReference>
<dbReference type="InterPro" id="IPR050957">
    <property type="entry name" value="BMP_lipoprotein"/>
</dbReference>
<name>A0A6J4PG41_9ACTN</name>
<keyword evidence="6" id="KW-0449">Lipoprotein</keyword>
<evidence type="ECO:0000256" key="3">
    <source>
        <dbReference type="ARBA" id="ARBA00022475"/>
    </source>
</evidence>
<dbReference type="EMBL" id="CADCUY010000284">
    <property type="protein sequence ID" value="CAA9410029.1"/>
    <property type="molecule type" value="Genomic_DNA"/>
</dbReference>
<evidence type="ECO:0000256" key="2">
    <source>
        <dbReference type="ARBA" id="ARBA00008610"/>
    </source>
</evidence>
<reference evidence="8" key="1">
    <citation type="submission" date="2020-02" db="EMBL/GenBank/DDBJ databases">
        <authorList>
            <person name="Meier V. D."/>
        </authorList>
    </citation>
    <scope>NUCLEOTIDE SEQUENCE</scope>
    <source>
        <strain evidence="8">AVDCRST_MAG35</strain>
    </source>
</reference>
<accession>A0A6J4PG41</accession>
<organism evidence="8">
    <name type="scientific">uncultured Quadrisphaera sp</name>
    <dbReference type="NCBI Taxonomy" id="904978"/>
    <lineage>
        <taxon>Bacteria</taxon>
        <taxon>Bacillati</taxon>
        <taxon>Actinomycetota</taxon>
        <taxon>Actinomycetes</taxon>
        <taxon>Kineosporiales</taxon>
        <taxon>Kineosporiaceae</taxon>
        <taxon>Quadrisphaera</taxon>
        <taxon>environmental samples</taxon>
    </lineage>
</organism>
<evidence type="ECO:0000256" key="4">
    <source>
        <dbReference type="ARBA" id="ARBA00022729"/>
    </source>
</evidence>
<evidence type="ECO:0000256" key="1">
    <source>
        <dbReference type="ARBA" id="ARBA00004193"/>
    </source>
</evidence>
<evidence type="ECO:0000313" key="8">
    <source>
        <dbReference type="EMBL" id="CAA9410029.1"/>
    </source>
</evidence>
<dbReference type="AlphaFoldDB" id="A0A6J4PG41"/>
<evidence type="ECO:0000256" key="6">
    <source>
        <dbReference type="ARBA" id="ARBA00023288"/>
    </source>
</evidence>
<evidence type="ECO:0000256" key="5">
    <source>
        <dbReference type="ARBA" id="ARBA00023136"/>
    </source>
</evidence>
<gene>
    <name evidence="8" type="ORF">AVDCRST_MAG35-1360</name>
</gene>
<dbReference type="InterPro" id="IPR003760">
    <property type="entry name" value="PnrA-like"/>
</dbReference>
<sequence>MKKSYRTSALVGVLALGVAGCGEAPAETPGGGGASSGESSGASSDYLGCMVSDAGGFNDQSFNQSGLEGLEAAVDELGVQQQIAESASESDYSTNIDALVGGGCNQIISVGFLLADATAEAASANPDTNFALVDAAVDPPQDNVKPLLFDTAQAAFLAGYAAAATSATGTVATYGGIKIPSVTVFMDGFVDGVAHHNSEKGTDVQVLGWDKAAQDGQFTGDFEDAQKGRNTTQNFLDAGADVILPVAGPVGVGTLAAARDAKTAGSDVKVIWVDADGYNTQPDFADLILTSVVKEIGAAVQDSIAADVDGSYTAEPYVGTLENGGVSLAPFHDFEASLPAGLTEELTAIQEGIVAGDIVVESPSTP</sequence>
<dbReference type="CDD" id="cd06354">
    <property type="entry name" value="PBP1_PrnA-like"/>
    <property type="match status" value="1"/>
</dbReference>
<dbReference type="Pfam" id="PF02608">
    <property type="entry name" value="Bmp"/>
    <property type="match status" value="1"/>
</dbReference>
<keyword evidence="5" id="KW-0472">Membrane</keyword>
<keyword evidence="3" id="KW-1003">Cell membrane</keyword>
<dbReference type="GO" id="GO:0005886">
    <property type="term" value="C:plasma membrane"/>
    <property type="evidence" value="ECO:0007669"/>
    <property type="project" value="UniProtKB-SubCell"/>
</dbReference>
<dbReference type="Gene3D" id="3.40.50.2300">
    <property type="match status" value="2"/>
</dbReference>
<proteinExistence type="inferred from homology"/>
<comment type="subcellular location">
    <subcellularLocation>
        <location evidence="1">Cell membrane</location>
        <topology evidence="1">Lipid-anchor</topology>
    </subcellularLocation>
</comment>
<dbReference type="InterPro" id="IPR028082">
    <property type="entry name" value="Peripla_BP_I"/>
</dbReference>
<keyword evidence="4" id="KW-0732">Signal</keyword>
<protein>
    <recommendedName>
        <fullName evidence="7">ABC transporter substrate-binding protein PnrA-like domain-containing protein</fullName>
    </recommendedName>
</protein>
<dbReference type="PANTHER" id="PTHR34296">
    <property type="entry name" value="TRANSCRIPTIONAL ACTIVATOR PROTEIN MED"/>
    <property type="match status" value="1"/>
</dbReference>
<feature type="domain" description="ABC transporter substrate-binding protein PnrA-like" evidence="7">
    <location>
        <begin position="50"/>
        <end position="304"/>
    </location>
</feature>
<comment type="similarity">
    <text evidence="2">Belongs to the BMP lipoprotein family.</text>
</comment>